<organism evidence="1 2">
    <name type="scientific">Engystomops pustulosus</name>
    <name type="common">Tungara frog</name>
    <name type="synonym">Physalaemus pustulosus</name>
    <dbReference type="NCBI Taxonomy" id="76066"/>
    <lineage>
        <taxon>Eukaryota</taxon>
        <taxon>Metazoa</taxon>
        <taxon>Chordata</taxon>
        <taxon>Craniata</taxon>
        <taxon>Vertebrata</taxon>
        <taxon>Euteleostomi</taxon>
        <taxon>Amphibia</taxon>
        <taxon>Batrachia</taxon>
        <taxon>Anura</taxon>
        <taxon>Neobatrachia</taxon>
        <taxon>Hyloidea</taxon>
        <taxon>Leptodactylidae</taxon>
        <taxon>Leiuperinae</taxon>
        <taxon>Engystomops</taxon>
    </lineage>
</organism>
<dbReference type="Proteomes" id="UP000824782">
    <property type="component" value="Unassembled WGS sequence"/>
</dbReference>
<accession>A0AAV7CC01</accession>
<dbReference type="GO" id="GO:0008625">
    <property type="term" value="P:extrinsic apoptotic signaling pathway via death domain receptors"/>
    <property type="evidence" value="ECO:0007669"/>
    <property type="project" value="TreeGrafter"/>
</dbReference>
<name>A0AAV7CC01_ENGPU</name>
<reference evidence="1" key="1">
    <citation type="thesis" date="2020" institute="ProQuest LLC" country="789 East Eisenhower Parkway, Ann Arbor, MI, USA">
        <title>Comparative Genomics and Chromosome Evolution.</title>
        <authorList>
            <person name="Mudd A.B."/>
        </authorList>
    </citation>
    <scope>NUCLEOTIDE SEQUENCE</scope>
    <source>
        <strain evidence="1">237g6f4</strain>
        <tissue evidence="1">Blood</tissue>
    </source>
</reference>
<dbReference type="GO" id="GO:0016605">
    <property type="term" value="C:PML body"/>
    <property type="evidence" value="ECO:0007669"/>
    <property type="project" value="TreeGrafter"/>
</dbReference>
<sequence>MDREIKMPLKQGDMMHFQDLCVIASPAKSDASSVDIYDDLDVLSSTDQAAAKSSPSGNCLDLYEEIITEEGTAKEASFND</sequence>
<protein>
    <submittedName>
        <fullName evidence="1">Uncharacterized protein</fullName>
    </submittedName>
</protein>
<evidence type="ECO:0000313" key="2">
    <source>
        <dbReference type="Proteomes" id="UP000824782"/>
    </source>
</evidence>
<dbReference type="GO" id="GO:0003714">
    <property type="term" value="F:transcription corepressor activity"/>
    <property type="evidence" value="ECO:0007669"/>
    <property type="project" value="TreeGrafter"/>
</dbReference>
<feature type="non-terminal residue" evidence="1">
    <location>
        <position position="80"/>
    </location>
</feature>
<dbReference type="PANTHER" id="PTHR15489">
    <property type="entry name" value="CASPASE 8 ASSOCIATED PROTEIN 2"/>
    <property type="match status" value="1"/>
</dbReference>
<dbReference type="InterPro" id="IPR039674">
    <property type="entry name" value="FLASH"/>
</dbReference>
<dbReference type="AlphaFoldDB" id="A0AAV7CC01"/>
<dbReference type="EMBL" id="WNYA01000003">
    <property type="protein sequence ID" value="KAG8582225.1"/>
    <property type="molecule type" value="Genomic_DNA"/>
</dbReference>
<dbReference type="GO" id="GO:0005739">
    <property type="term" value="C:mitochondrion"/>
    <property type="evidence" value="ECO:0007669"/>
    <property type="project" value="TreeGrafter"/>
</dbReference>
<evidence type="ECO:0000313" key="1">
    <source>
        <dbReference type="EMBL" id="KAG8582225.1"/>
    </source>
</evidence>
<dbReference type="PANTHER" id="PTHR15489:SF2">
    <property type="entry name" value="CASP8-ASSOCIATED PROTEIN 2"/>
    <property type="match status" value="1"/>
</dbReference>
<comment type="caution">
    <text evidence="1">The sequence shown here is derived from an EMBL/GenBank/DDBJ whole genome shotgun (WGS) entry which is preliminary data.</text>
</comment>
<keyword evidence="2" id="KW-1185">Reference proteome</keyword>
<proteinExistence type="predicted"/>
<dbReference type="GO" id="GO:0036337">
    <property type="term" value="P:Fas signaling pathway"/>
    <property type="evidence" value="ECO:0007669"/>
    <property type="project" value="TreeGrafter"/>
</dbReference>
<gene>
    <name evidence="1" type="ORF">GDO81_007965</name>
</gene>